<evidence type="ECO:0000313" key="2">
    <source>
        <dbReference type="Proteomes" id="UP001057402"/>
    </source>
</evidence>
<comment type="caution">
    <text evidence="1">The sequence shown here is derived from an EMBL/GenBank/DDBJ whole genome shotgun (WGS) entry which is preliminary data.</text>
</comment>
<protein>
    <submittedName>
        <fullName evidence="1">Uncharacterized protein</fullName>
    </submittedName>
</protein>
<keyword evidence="2" id="KW-1185">Reference proteome</keyword>
<accession>A0ACB9RPB6</accession>
<gene>
    <name evidence="1" type="ORF">MLD38_006890</name>
</gene>
<proteinExistence type="predicted"/>
<dbReference type="EMBL" id="CM042882">
    <property type="protein sequence ID" value="KAI4380729.1"/>
    <property type="molecule type" value="Genomic_DNA"/>
</dbReference>
<name>A0ACB9RPB6_9MYRT</name>
<sequence length="1011" mass="113329">MNLLPAEAADKKMKRGFRSLKLVNVDPDDRLAEADQPFATVYGRLHNGLTYYVRPNSKPKMRAALALVVNAGSVLEEDDEHGVAHIIEHLAFSATRKYNNHDIVKFLESIGAEFGACQNAMTSADETIYELFVPIDKPELLSQAISVLAEFSSEIRISTEDLEKERGAVMEEYRGNRNATGRMQDAHWALLMEGSKYAERLPIGTEKVIRSVSAETLRQFYNKWYNLHHMAIVAVGDFSDTESVVELIKTHFGEKEANFEYSPIPTFTVPGHEEPRFSYFVEREASGSAVMISYKMSANELKTVRDYQDLLTELMFLHALNQRLFKLSRRRDPPYFTCSAAADVLVRPLKAYVMTSSCKEGGTVDALESMLTEVARVRMHGFSEREISVVRASLLSEIESAYLERDQTQSSSLHDELVQHFLRGEPVIGVEYEARLQKTLLPHISAMEVSKYADKLKTCCNCVIKAIEPRACAKVDDLKNVVQKVTSLEEGSKISPWAEELIPEEIISVKPVPGHVIEQREYSNIGATELILSNGMRICYKCTDFLDDQVLFSGFSYGGLSEISENNYFSCSMGSTIAGEIGIFGYSPSVLIEMLAGKRTEVGTKLGAYMRNFSGDCSPADLETALQLVFQLFTTNVAPGEGEVKIVMQMAEEAVRAQERDPYTAFANRVRELNYGNAHFFRPIKLGDLKRVDPLRACEYFNTCFKDPSTFTVVMVGSINPAIALPIILQYLGGIPRPPEPVLQYNRDDLTGLPVALPKKIIREVVRSPMVEDQCSVQVCFPVELKNGPMVEEIHLIGFLGKLLETKLLQVLRFKHGQIYSAGVSVFLGGNKPSRTGDVRGDISVNFSCDPHISSKLVDLALDEVQRLQEEGPSEQDILTILEIEQRAHENGVQENYYWLDRILRSYQARVYSGDVGTSFQIHDEGRMKVRDSLTPSTAQSALKRILPFPCKKQYTVVILQPRRSNFKMLRSIFRSSSAVFRSDAKVLVGVAALAVLALSLWRYTRSTVKP</sequence>
<evidence type="ECO:0000313" key="1">
    <source>
        <dbReference type="EMBL" id="KAI4380729.1"/>
    </source>
</evidence>
<dbReference type="Proteomes" id="UP001057402">
    <property type="component" value="Chromosome 3"/>
</dbReference>
<organism evidence="1 2">
    <name type="scientific">Melastoma candidum</name>
    <dbReference type="NCBI Taxonomy" id="119954"/>
    <lineage>
        <taxon>Eukaryota</taxon>
        <taxon>Viridiplantae</taxon>
        <taxon>Streptophyta</taxon>
        <taxon>Embryophyta</taxon>
        <taxon>Tracheophyta</taxon>
        <taxon>Spermatophyta</taxon>
        <taxon>Magnoliopsida</taxon>
        <taxon>eudicotyledons</taxon>
        <taxon>Gunneridae</taxon>
        <taxon>Pentapetalae</taxon>
        <taxon>rosids</taxon>
        <taxon>malvids</taxon>
        <taxon>Myrtales</taxon>
        <taxon>Melastomataceae</taxon>
        <taxon>Melastomatoideae</taxon>
        <taxon>Melastomateae</taxon>
        <taxon>Melastoma</taxon>
    </lineage>
</organism>
<reference evidence="2" key="1">
    <citation type="journal article" date="2023" name="Front. Plant Sci.">
        <title>Chromosomal-level genome assembly of Melastoma candidum provides insights into trichome evolution.</title>
        <authorList>
            <person name="Zhong Y."/>
            <person name="Wu W."/>
            <person name="Sun C."/>
            <person name="Zou P."/>
            <person name="Liu Y."/>
            <person name="Dai S."/>
            <person name="Zhou R."/>
        </authorList>
    </citation>
    <scope>NUCLEOTIDE SEQUENCE [LARGE SCALE GENOMIC DNA]</scope>
</reference>